<name>A0A0E9V458_ANGAN</name>
<reference evidence="1" key="2">
    <citation type="journal article" date="2015" name="Fish Shellfish Immunol.">
        <title>Early steps in the European eel (Anguilla anguilla)-Vibrio vulnificus interaction in the gills: Role of the RtxA13 toxin.</title>
        <authorList>
            <person name="Callol A."/>
            <person name="Pajuelo D."/>
            <person name="Ebbesson L."/>
            <person name="Teles M."/>
            <person name="MacKenzie S."/>
            <person name="Amaro C."/>
        </authorList>
    </citation>
    <scope>NUCLEOTIDE SEQUENCE</scope>
</reference>
<proteinExistence type="predicted"/>
<dbReference type="AlphaFoldDB" id="A0A0E9V458"/>
<evidence type="ECO:0000313" key="1">
    <source>
        <dbReference type="EMBL" id="JAH72766.1"/>
    </source>
</evidence>
<protein>
    <submittedName>
        <fullName evidence="1">Uncharacterized protein</fullName>
    </submittedName>
</protein>
<dbReference type="EMBL" id="GBXM01035811">
    <property type="protein sequence ID" value="JAH72766.1"/>
    <property type="molecule type" value="Transcribed_RNA"/>
</dbReference>
<accession>A0A0E9V458</accession>
<organism evidence="1">
    <name type="scientific">Anguilla anguilla</name>
    <name type="common">European freshwater eel</name>
    <name type="synonym">Muraena anguilla</name>
    <dbReference type="NCBI Taxonomy" id="7936"/>
    <lineage>
        <taxon>Eukaryota</taxon>
        <taxon>Metazoa</taxon>
        <taxon>Chordata</taxon>
        <taxon>Craniata</taxon>
        <taxon>Vertebrata</taxon>
        <taxon>Euteleostomi</taxon>
        <taxon>Actinopterygii</taxon>
        <taxon>Neopterygii</taxon>
        <taxon>Teleostei</taxon>
        <taxon>Anguilliformes</taxon>
        <taxon>Anguillidae</taxon>
        <taxon>Anguilla</taxon>
    </lineage>
</organism>
<reference evidence="1" key="1">
    <citation type="submission" date="2014-11" db="EMBL/GenBank/DDBJ databases">
        <authorList>
            <person name="Amaro Gonzalez C."/>
        </authorList>
    </citation>
    <scope>NUCLEOTIDE SEQUENCE</scope>
</reference>
<sequence length="32" mass="3899">MYQTIKTIHTPYEPNLYQYVEQELNNINKQGQ</sequence>